<protein>
    <submittedName>
        <fullName evidence="3">Glycosyl transferase group 1</fullName>
    </submittedName>
</protein>
<name>A0A915TYP8_9BACT</name>
<sequence>MALRQRTVLHLVHRLTFGGAERVLVNYLNGSHNHRHVIGSFFPADSFADEINNPDVQLINLNKKTGNDPRIPFKLAGICKKFKVDVLHCQGWGTYLEGLLCARILRRQTKFVFAFHGKTISDLGLLPRRRILTQRLGAVLGDAVITPSEEMKRDYAQTIGIDRKKITVIHNGVDTDLYSPGTDAGIVRREFGIDPDEIVIGSVARLDPVKNFPGLVGAFAAAVQKGLAARLFIVGDGPQMDELRTLAIESGCGNSVLFAGRRSDVPLCLRAMDIYVQPSFYEGFSMTILEALSTGLPVISYDVGGTHEMVRDGYNGMLLSDKEDKALAEAMLYLAVDEQQRLEMGKKGRALIEGNFSLAGMIQKYDELFSFSPGEENLA</sequence>
<feature type="domain" description="Glycosyl transferase family 1" evidence="1">
    <location>
        <begin position="188"/>
        <end position="349"/>
    </location>
</feature>
<dbReference type="Proteomes" id="UP001063350">
    <property type="component" value="Chromosome"/>
</dbReference>
<evidence type="ECO:0000259" key="2">
    <source>
        <dbReference type="Pfam" id="PF13439"/>
    </source>
</evidence>
<accession>A0A915TYP8</accession>
<keyword evidence="4" id="KW-1185">Reference proteome</keyword>
<dbReference type="PANTHER" id="PTHR12526">
    <property type="entry name" value="GLYCOSYLTRANSFERASE"/>
    <property type="match status" value="1"/>
</dbReference>
<dbReference type="SUPFAM" id="SSF53756">
    <property type="entry name" value="UDP-Glycosyltransferase/glycogen phosphorylase"/>
    <property type="match status" value="1"/>
</dbReference>
<evidence type="ECO:0000259" key="1">
    <source>
        <dbReference type="Pfam" id="PF00534"/>
    </source>
</evidence>
<evidence type="ECO:0000313" key="3">
    <source>
        <dbReference type="EMBL" id="BCO07674.1"/>
    </source>
</evidence>
<gene>
    <name evidence="3" type="ORF">GF1_00500</name>
</gene>
<dbReference type="PANTHER" id="PTHR12526:SF630">
    <property type="entry name" value="GLYCOSYLTRANSFERASE"/>
    <property type="match status" value="1"/>
</dbReference>
<dbReference type="KEGG" id="ddu:GF1_00500"/>
<evidence type="ECO:0000313" key="4">
    <source>
        <dbReference type="Proteomes" id="UP001063350"/>
    </source>
</evidence>
<dbReference type="InterPro" id="IPR001296">
    <property type="entry name" value="Glyco_trans_1"/>
</dbReference>
<dbReference type="Pfam" id="PF13439">
    <property type="entry name" value="Glyco_transf_4"/>
    <property type="match status" value="1"/>
</dbReference>
<dbReference type="InterPro" id="IPR028098">
    <property type="entry name" value="Glyco_trans_4-like_N"/>
</dbReference>
<feature type="domain" description="Glycosyltransferase subfamily 4-like N-terminal" evidence="2">
    <location>
        <begin position="17"/>
        <end position="176"/>
    </location>
</feature>
<keyword evidence="3" id="KW-0808">Transferase</keyword>
<dbReference type="GO" id="GO:0016757">
    <property type="term" value="F:glycosyltransferase activity"/>
    <property type="evidence" value="ECO:0007669"/>
    <property type="project" value="InterPro"/>
</dbReference>
<organism evidence="3 4">
    <name type="scientific">Desulfolithobacter dissulfuricans</name>
    <dbReference type="NCBI Taxonomy" id="2795293"/>
    <lineage>
        <taxon>Bacteria</taxon>
        <taxon>Pseudomonadati</taxon>
        <taxon>Thermodesulfobacteriota</taxon>
        <taxon>Desulfobulbia</taxon>
        <taxon>Desulfobulbales</taxon>
        <taxon>Desulfobulbaceae</taxon>
        <taxon>Desulfolithobacter</taxon>
    </lineage>
</organism>
<dbReference type="AlphaFoldDB" id="A0A915TYP8"/>
<dbReference type="RefSeq" id="WP_353740417.1">
    <property type="nucleotide sequence ID" value="NZ_AP024233.1"/>
</dbReference>
<dbReference type="Gene3D" id="3.40.50.2000">
    <property type="entry name" value="Glycogen Phosphorylase B"/>
    <property type="match status" value="2"/>
</dbReference>
<dbReference type="EMBL" id="AP024233">
    <property type="protein sequence ID" value="BCO07674.1"/>
    <property type="molecule type" value="Genomic_DNA"/>
</dbReference>
<dbReference type="Pfam" id="PF00534">
    <property type="entry name" value="Glycos_transf_1"/>
    <property type="match status" value="1"/>
</dbReference>
<reference evidence="3" key="1">
    <citation type="submission" date="2020-12" db="EMBL/GenBank/DDBJ databases">
        <title>Desulfobium dissulfuricans gen. nov., sp. nov., a novel mesophilic, sulfate-reducing bacterium isolated from a deep-sea hydrothermal vent.</title>
        <authorList>
            <person name="Hashimoto Y."/>
            <person name="Tame A."/>
            <person name="Sawayama S."/>
            <person name="Miyazaki J."/>
            <person name="Takai K."/>
            <person name="Nakagawa S."/>
        </authorList>
    </citation>
    <scope>NUCLEOTIDE SEQUENCE</scope>
    <source>
        <strain evidence="3">GF1</strain>
    </source>
</reference>
<proteinExistence type="predicted"/>